<keyword evidence="3" id="KW-1185">Reference proteome</keyword>
<feature type="region of interest" description="Disordered" evidence="1">
    <location>
        <begin position="1"/>
        <end position="21"/>
    </location>
</feature>
<reference evidence="3" key="1">
    <citation type="journal article" date="2019" name="Int. J. Syst. Evol. Microbiol.">
        <title>The Global Catalogue of Microorganisms (GCM) 10K type strain sequencing project: providing services to taxonomists for standard genome sequencing and annotation.</title>
        <authorList>
            <consortium name="The Broad Institute Genomics Platform"/>
            <consortium name="The Broad Institute Genome Sequencing Center for Infectious Disease"/>
            <person name="Wu L."/>
            <person name="Ma J."/>
        </authorList>
    </citation>
    <scope>NUCLEOTIDE SEQUENCE [LARGE SCALE GENOMIC DNA]</scope>
    <source>
        <strain evidence="3">JCM 32105</strain>
    </source>
</reference>
<evidence type="ECO:0000313" key="3">
    <source>
        <dbReference type="Proteomes" id="UP001500067"/>
    </source>
</evidence>
<organism evidence="2 3">
    <name type="scientific">Nemorincola caseinilytica</name>
    <dbReference type="NCBI Taxonomy" id="2054315"/>
    <lineage>
        <taxon>Bacteria</taxon>
        <taxon>Pseudomonadati</taxon>
        <taxon>Bacteroidota</taxon>
        <taxon>Chitinophagia</taxon>
        <taxon>Chitinophagales</taxon>
        <taxon>Chitinophagaceae</taxon>
        <taxon>Nemorincola</taxon>
    </lineage>
</organism>
<protein>
    <submittedName>
        <fullName evidence="2">Uncharacterized protein</fullName>
    </submittedName>
</protein>
<dbReference type="EMBL" id="BAABFA010000008">
    <property type="protein sequence ID" value="GAA4463085.1"/>
    <property type="molecule type" value="Genomic_DNA"/>
</dbReference>
<accession>A0ABP8N8F1</accession>
<name>A0ABP8N8F1_9BACT</name>
<sequence length="70" mass="8219">MQLAAMHEHMGEQLPPPEEGRMPVVQREQVVEATVHEVLRDENDDIDDNKIQNYRRHLHATPARIEHTQM</sequence>
<evidence type="ECO:0000256" key="1">
    <source>
        <dbReference type="SAM" id="MobiDB-lite"/>
    </source>
</evidence>
<evidence type="ECO:0000313" key="2">
    <source>
        <dbReference type="EMBL" id="GAA4463085.1"/>
    </source>
</evidence>
<dbReference type="Proteomes" id="UP001500067">
    <property type="component" value="Unassembled WGS sequence"/>
</dbReference>
<gene>
    <name evidence="2" type="ORF">GCM10023093_10760</name>
</gene>
<proteinExistence type="predicted"/>
<comment type="caution">
    <text evidence="2">The sequence shown here is derived from an EMBL/GenBank/DDBJ whole genome shotgun (WGS) entry which is preliminary data.</text>
</comment>
<feature type="compositionally biased region" description="Basic and acidic residues" evidence="1">
    <location>
        <begin position="1"/>
        <end position="11"/>
    </location>
</feature>